<sequence>MVARVGVGQDSALFHRILYDSIPEHPRSSNGSVRGWTREGFVCPEDQWRGGQGESMGHRRLERYTAMTAKLLPELPRSGFWSTPWRKKTRLFALETG</sequence>
<dbReference type="Proteomes" id="UP001174909">
    <property type="component" value="Unassembled WGS sequence"/>
</dbReference>
<organism evidence="1 2">
    <name type="scientific">Geodia barretti</name>
    <name type="common">Barrett's horny sponge</name>
    <dbReference type="NCBI Taxonomy" id="519541"/>
    <lineage>
        <taxon>Eukaryota</taxon>
        <taxon>Metazoa</taxon>
        <taxon>Porifera</taxon>
        <taxon>Demospongiae</taxon>
        <taxon>Heteroscleromorpha</taxon>
        <taxon>Tetractinellida</taxon>
        <taxon>Astrophorina</taxon>
        <taxon>Geodiidae</taxon>
        <taxon>Geodia</taxon>
    </lineage>
</organism>
<dbReference type="EMBL" id="CASHTH010000577">
    <property type="protein sequence ID" value="CAI8005111.1"/>
    <property type="molecule type" value="Genomic_DNA"/>
</dbReference>
<dbReference type="AlphaFoldDB" id="A0AA35R6A3"/>
<gene>
    <name evidence="1" type="ORF">GBAR_LOCUS4071</name>
</gene>
<name>A0AA35R6A3_GEOBA</name>
<accession>A0AA35R6A3</accession>
<evidence type="ECO:0000313" key="2">
    <source>
        <dbReference type="Proteomes" id="UP001174909"/>
    </source>
</evidence>
<keyword evidence="2" id="KW-1185">Reference proteome</keyword>
<protein>
    <submittedName>
        <fullName evidence="1">Uncharacterized protein</fullName>
    </submittedName>
</protein>
<comment type="caution">
    <text evidence="1">The sequence shown here is derived from an EMBL/GenBank/DDBJ whole genome shotgun (WGS) entry which is preliminary data.</text>
</comment>
<evidence type="ECO:0000313" key="1">
    <source>
        <dbReference type="EMBL" id="CAI8005111.1"/>
    </source>
</evidence>
<reference evidence="1" key="1">
    <citation type="submission" date="2023-03" db="EMBL/GenBank/DDBJ databases">
        <authorList>
            <person name="Steffen K."/>
            <person name="Cardenas P."/>
        </authorList>
    </citation>
    <scope>NUCLEOTIDE SEQUENCE</scope>
</reference>
<proteinExistence type="predicted"/>